<evidence type="ECO:0000313" key="3">
    <source>
        <dbReference type="Proteomes" id="UP001295684"/>
    </source>
</evidence>
<dbReference type="InterPro" id="IPR010736">
    <property type="entry name" value="SHIPPO-rpt"/>
</dbReference>
<feature type="compositionally biased region" description="Polar residues" evidence="1">
    <location>
        <begin position="27"/>
        <end position="43"/>
    </location>
</feature>
<evidence type="ECO:0000256" key="1">
    <source>
        <dbReference type="SAM" id="MobiDB-lite"/>
    </source>
</evidence>
<feature type="compositionally biased region" description="Basic and acidic residues" evidence="1">
    <location>
        <begin position="110"/>
        <end position="124"/>
    </location>
</feature>
<accession>A0AAD1XB33</accession>
<comment type="caution">
    <text evidence="2">The sequence shown here is derived from an EMBL/GenBank/DDBJ whole genome shotgun (WGS) entry which is preliminary data.</text>
</comment>
<protein>
    <submittedName>
        <fullName evidence="2">Uncharacterized protein</fullName>
    </submittedName>
</protein>
<evidence type="ECO:0000313" key="2">
    <source>
        <dbReference type="EMBL" id="CAI2367720.1"/>
    </source>
</evidence>
<feature type="region of interest" description="Disordered" evidence="1">
    <location>
        <begin position="105"/>
        <end position="134"/>
    </location>
</feature>
<feature type="region of interest" description="Disordered" evidence="1">
    <location>
        <begin position="22"/>
        <end position="52"/>
    </location>
</feature>
<keyword evidence="3" id="KW-1185">Reference proteome</keyword>
<sequence length="452" mass="50940">MEASAEVTTRKDSDRRAHAEEVAYTHNPATPNLPIQENQNSRNHAPIKPKANTSILNRNKMKIPAGKIAMQTLHRRRKSKNLFKKEFKLKKELLKNFNAVVGGCKRKKASGRDRQGARKSDLKHNRSVTEMNQSSNIRLYRKTNSRFSSLHQSINETYSNRNFKKSGSGVFAHPSAGPGSYNLPGLLGSISMDANKKNHPAYSIGTQSKKKLLILCKDQAHAVKGQSSPGVGKYSGDINKIKERSPNATIGREHRFLSDKDRSKLNNSVHCYDSPDRDSIKINGNKTNGFTKETRFLEMNRSLNEKKNMPSSQSYNHSHYGSIKERSEKIVPHSRNENTNQSLDKFAIKTYFKELERGYCNKEGPGPAAYSTGARNTLSNFRKSFDGSFTKAKRNISRYRSKRSPGPSDYDTKTAYKNLNSIVGAGTIGKSRRNIDVTLMTSLHAKDFFKKY</sequence>
<name>A0AAD1XB33_EUPCR</name>
<proteinExistence type="predicted"/>
<dbReference type="EMBL" id="CAMPGE010008837">
    <property type="protein sequence ID" value="CAI2367720.1"/>
    <property type="molecule type" value="Genomic_DNA"/>
</dbReference>
<dbReference type="Proteomes" id="UP001295684">
    <property type="component" value="Unassembled WGS sequence"/>
</dbReference>
<organism evidence="2 3">
    <name type="scientific">Euplotes crassus</name>
    <dbReference type="NCBI Taxonomy" id="5936"/>
    <lineage>
        <taxon>Eukaryota</taxon>
        <taxon>Sar</taxon>
        <taxon>Alveolata</taxon>
        <taxon>Ciliophora</taxon>
        <taxon>Intramacronucleata</taxon>
        <taxon>Spirotrichea</taxon>
        <taxon>Hypotrichia</taxon>
        <taxon>Euplotida</taxon>
        <taxon>Euplotidae</taxon>
        <taxon>Moneuplotes</taxon>
    </lineage>
</organism>
<reference evidence="2" key="1">
    <citation type="submission" date="2023-07" db="EMBL/GenBank/DDBJ databases">
        <authorList>
            <consortium name="AG Swart"/>
            <person name="Singh M."/>
            <person name="Singh A."/>
            <person name="Seah K."/>
            <person name="Emmerich C."/>
        </authorList>
    </citation>
    <scope>NUCLEOTIDE SEQUENCE</scope>
    <source>
        <strain evidence="2">DP1</strain>
    </source>
</reference>
<dbReference type="AlphaFoldDB" id="A0AAD1XB33"/>
<gene>
    <name evidence="2" type="ORF">ECRASSUSDP1_LOCUS9008</name>
</gene>
<dbReference type="Pfam" id="PF07004">
    <property type="entry name" value="SHIPPO-rpt"/>
    <property type="match status" value="1"/>
</dbReference>